<dbReference type="SUPFAM" id="SSF52777">
    <property type="entry name" value="CoA-dependent acyltransferases"/>
    <property type="match status" value="1"/>
</dbReference>
<dbReference type="AlphaFoldDB" id="N9VI28"/>
<dbReference type="PATRIC" id="fig|1268237.3.peg.2809"/>
<dbReference type="EMBL" id="APVG01000040">
    <property type="protein sequence ID" value="ENY71248.1"/>
    <property type="molecule type" value="Genomic_DNA"/>
</dbReference>
<evidence type="ECO:0000313" key="1">
    <source>
        <dbReference type="EMBL" id="ENY71248.1"/>
    </source>
</evidence>
<keyword evidence="2" id="KW-1185">Reference proteome</keyword>
<reference evidence="1 2" key="1">
    <citation type="journal article" date="2013" name="Genome Announc.">
        <title>Draft Genome Sequence of the Aeromonas diversa Type Strain.</title>
        <authorList>
            <person name="Farfan M."/>
            <person name="Spataro N."/>
            <person name="Sanglas A."/>
            <person name="Albarral V."/>
            <person name="Loren J.G."/>
            <person name="Bosch E."/>
            <person name="Fuste M.C."/>
        </authorList>
    </citation>
    <scope>NUCLEOTIDE SEQUENCE [LARGE SCALE GENOMIC DNA]</scope>
    <source>
        <strain evidence="1 2">2478-85</strain>
    </source>
</reference>
<sequence>MYQMMMVMQNFEGQPLILPGINVSRIPIPSKEQEVDHYISIETTGDGGMMITWSYRKSMFDKPDMERNGNLFVSYLKAMLYSTEAVDKYSIECESACAVPDGQLKYLGVDPCSVNPAQMIAIKGHEYHHRLAPRIHLQLKIKCMGRNVSLLEWLYACYMLTVSQVKAVDTVSLKVELLADELVTIKSEHAMHPGMEFNAVIDDVKKLLDVKIIEYV</sequence>
<evidence type="ECO:0000313" key="2">
    <source>
        <dbReference type="Proteomes" id="UP000023775"/>
    </source>
</evidence>
<protein>
    <submittedName>
        <fullName evidence="1">Uncharacterized protein</fullName>
    </submittedName>
</protein>
<gene>
    <name evidence="1" type="ORF">G114_14286</name>
</gene>
<dbReference type="Proteomes" id="UP000023775">
    <property type="component" value="Unassembled WGS sequence"/>
</dbReference>
<proteinExistence type="predicted"/>
<comment type="caution">
    <text evidence="1">The sequence shown here is derived from an EMBL/GenBank/DDBJ whole genome shotgun (WGS) entry which is preliminary data.</text>
</comment>
<name>N9VI28_9GAMM</name>
<organism evidence="1 2">
    <name type="scientific">Aeromonas diversa CDC 2478-85</name>
    <dbReference type="NCBI Taxonomy" id="1268237"/>
    <lineage>
        <taxon>Bacteria</taxon>
        <taxon>Pseudomonadati</taxon>
        <taxon>Pseudomonadota</taxon>
        <taxon>Gammaproteobacteria</taxon>
        <taxon>Aeromonadales</taxon>
        <taxon>Aeromonadaceae</taxon>
        <taxon>Aeromonas</taxon>
    </lineage>
</organism>
<accession>N9VI28</accession>